<dbReference type="EMBL" id="NOWC01000043">
    <property type="protein sequence ID" value="OZS72186.1"/>
    <property type="molecule type" value="Genomic_DNA"/>
</dbReference>
<name>A0A264VLG6_PRORE</name>
<dbReference type="RefSeq" id="WP_094963094.1">
    <property type="nucleotide sequence ID" value="NZ_NOWC01000043.1"/>
</dbReference>
<comment type="caution">
    <text evidence="1">The sequence shown here is derived from an EMBL/GenBank/DDBJ whole genome shotgun (WGS) entry which is preliminary data.</text>
</comment>
<protein>
    <submittedName>
        <fullName evidence="1">Uncharacterized protein</fullName>
    </submittedName>
</protein>
<proteinExistence type="predicted"/>
<evidence type="ECO:0000313" key="2">
    <source>
        <dbReference type="Proteomes" id="UP000216001"/>
    </source>
</evidence>
<reference evidence="1 2" key="1">
    <citation type="submission" date="2017-07" db="EMBL/GenBank/DDBJ databases">
        <title>blaIMP-27 on transferable plasmids in Proteus mirabilis and Providencia rettgeri.</title>
        <authorList>
            <person name="Potter R."/>
        </authorList>
    </citation>
    <scope>NUCLEOTIDE SEQUENCE [LARGE SCALE GENOMIC DNA]</scope>
    <source>
        <strain evidence="1 2">PR1</strain>
    </source>
</reference>
<evidence type="ECO:0000313" key="1">
    <source>
        <dbReference type="EMBL" id="OZS72186.1"/>
    </source>
</evidence>
<dbReference type="AlphaFoldDB" id="A0A264VLG6"/>
<sequence>MSKANNQPQINYLKLIKAEKFPLGICVKSLTVFERDTLRVALTMMAHWNNYPESPVHMRPEWVAQVSRLLIETMKERDELRSHLRELGAEVPKKSVTVSDMTFQQLLSKCMFP</sequence>
<accession>A0A264VLG6</accession>
<gene>
    <name evidence="1" type="ORF">CHI95_23065</name>
</gene>
<organism evidence="1 2">
    <name type="scientific">Providencia rettgeri</name>
    <dbReference type="NCBI Taxonomy" id="587"/>
    <lineage>
        <taxon>Bacteria</taxon>
        <taxon>Pseudomonadati</taxon>
        <taxon>Pseudomonadota</taxon>
        <taxon>Gammaproteobacteria</taxon>
        <taxon>Enterobacterales</taxon>
        <taxon>Morganellaceae</taxon>
        <taxon>Providencia</taxon>
    </lineage>
</organism>
<dbReference type="Proteomes" id="UP000216001">
    <property type="component" value="Unassembled WGS sequence"/>
</dbReference>